<evidence type="ECO:0000259" key="13">
    <source>
        <dbReference type="PROSITE" id="PS51918"/>
    </source>
</evidence>
<keyword evidence="10" id="KW-0501">Molybdenum cofactor biosynthesis</keyword>
<organism evidence="15">
    <name type="scientific">hydrothermal vent metagenome</name>
    <dbReference type="NCBI Taxonomy" id="652676"/>
    <lineage>
        <taxon>unclassified sequences</taxon>
        <taxon>metagenomes</taxon>
        <taxon>ecological metagenomes</taxon>
    </lineage>
</organism>
<dbReference type="HAMAP" id="MF_01225_B">
    <property type="entry name" value="MoaA_B"/>
    <property type="match status" value="1"/>
</dbReference>
<keyword evidence="5" id="KW-0479">Metal-binding</keyword>
<evidence type="ECO:0000313" key="15">
    <source>
        <dbReference type="EMBL" id="CUV10399.1"/>
    </source>
</evidence>
<evidence type="ECO:0000256" key="11">
    <source>
        <dbReference type="ARBA" id="ARBA00023239"/>
    </source>
</evidence>
<dbReference type="InterPro" id="IPR006638">
    <property type="entry name" value="Elp3/MiaA/NifB-like_rSAM"/>
</dbReference>
<dbReference type="InterPro" id="IPR007197">
    <property type="entry name" value="rSAM"/>
</dbReference>
<comment type="catalytic activity">
    <reaction evidence="12">
        <text>GTP + AH2 + S-adenosyl-L-methionine = (8S)-3',8-cyclo-7,8-dihydroguanosine 5'-triphosphate + 5'-deoxyadenosine + L-methionine + A + H(+)</text>
        <dbReference type="Rhea" id="RHEA:49576"/>
        <dbReference type="ChEBI" id="CHEBI:13193"/>
        <dbReference type="ChEBI" id="CHEBI:15378"/>
        <dbReference type="ChEBI" id="CHEBI:17319"/>
        <dbReference type="ChEBI" id="CHEBI:17499"/>
        <dbReference type="ChEBI" id="CHEBI:37565"/>
        <dbReference type="ChEBI" id="CHEBI:57844"/>
        <dbReference type="ChEBI" id="CHEBI:59789"/>
        <dbReference type="ChEBI" id="CHEBI:131766"/>
        <dbReference type="EC" id="4.1.99.22"/>
    </reaction>
</comment>
<dbReference type="GO" id="GO:0061799">
    <property type="term" value="F:cyclic pyranopterin monophosphate synthase activity"/>
    <property type="evidence" value="ECO:0007669"/>
    <property type="project" value="TreeGrafter"/>
</dbReference>
<evidence type="ECO:0000256" key="6">
    <source>
        <dbReference type="ARBA" id="ARBA00022741"/>
    </source>
</evidence>
<dbReference type="PROSITE" id="PS01305">
    <property type="entry name" value="MOAA_NIFB_PQQE"/>
    <property type="match status" value="1"/>
</dbReference>
<dbReference type="GO" id="GO:0006777">
    <property type="term" value="P:Mo-molybdopterin cofactor biosynthetic process"/>
    <property type="evidence" value="ECO:0007669"/>
    <property type="project" value="UniProtKB-KW"/>
</dbReference>
<evidence type="ECO:0000256" key="3">
    <source>
        <dbReference type="ARBA" id="ARBA00022485"/>
    </source>
</evidence>
<dbReference type="InterPro" id="IPR000385">
    <property type="entry name" value="MoaA_NifB_PqqE_Fe-S-bd_CS"/>
</dbReference>
<dbReference type="SFLD" id="SFLDG01386">
    <property type="entry name" value="main_SPASM_domain-containing"/>
    <property type="match status" value="1"/>
</dbReference>
<dbReference type="NCBIfam" id="TIGR02666">
    <property type="entry name" value="moaA"/>
    <property type="match status" value="1"/>
</dbReference>
<sequence length="346" mass="39517">MEQTTHIHAPVERSPSSAIPPITDQFGRTFNYLRLAVNEYCNLRCIYCMPEEGVPFRSKDKLLTTEEIFRLITIISQMGVYKIRFTGGEPLLRKDLPKLVKFANQISLIQSVHLTTNGLLLGKYINDLEQAGLTGINISLDTLKAERFKTITRREGLDIVMDGIEKAIKSNIPSVKINIVAMRDFNHDELMEFAALTKDNDVTVRFIELMPFDSHQIWKTGKFYRAEHIVADLNKQISGLEKVDGSKTEHYIFRIKGYQGKVAVIPAYSRNLCGACNRIRITADGKFRNCLYGQEETNLRDAMRDGVSNESIEQMIRKSMWKKYKDGWEAQAQGQEHRESMTQIGG</sequence>
<dbReference type="GO" id="GO:0046872">
    <property type="term" value="F:metal ion binding"/>
    <property type="evidence" value="ECO:0007669"/>
    <property type="project" value="UniProtKB-KW"/>
</dbReference>
<reference evidence="15" key="1">
    <citation type="submission" date="2015-10" db="EMBL/GenBank/DDBJ databases">
        <authorList>
            <person name="Gilbert D.G."/>
        </authorList>
    </citation>
    <scope>NUCLEOTIDE SEQUENCE</scope>
</reference>
<keyword evidence="6" id="KW-0547">Nucleotide-binding</keyword>
<dbReference type="CDD" id="cd01335">
    <property type="entry name" value="Radical_SAM"/>
    <property type="match status" value="1"/>
</dbReference>
<keyword evidence="4" id="KW-0949">S-adenosyl-L-methionine</keyword>
<evidence type="ECO:0000313" key="14">
    <source>
        <dbReference type="EMBL" id="CUV09871.1"/>
    </source>
</evidence>
<dbReference type="SMART" id="SM00729">
    <property type="entry name" value="Elp3"/>
    <property type="match status" value="1"/>
</dbReference>
<dbReference type="SFLD" id="SFLDG01067">
    <property type="entry name" value="SPASM/twitch_domain_containing"/>
    <property type="match status" value="1"/>
</dbReference>
<dbReference type="SFLD" id="SFLDG01383">
    <property type="entry name" value="cyclic_pyranopterin_phosphate"/>
    <property type="match status" value="1"/>
</dbReference>
<name>A0A160VJB4_9ZZZZ</name>
<dbReference type="GO" id="GO:0061798">
    <property type="term" value="F:GTP 3',8'-cyclase activity"/>
    <property type="evidence" value="ECO:0007669"/>
    <property type="project" value="UniProtKB-EC"/>
</dbReference>
<evidence type="ECO:0000256" key="9">
    <source>
        <dbReference type="ARBA" id="ARBA00023134"/>
    </source>
</evidence>
<dbReference type="PANTHER" id="PTHR22960:SF0">
    <property type="entry name" value="MOLYBDENUM COFACTOR BIOSYNTHESIS PROTEIN 1"/>
    <property type="match status" value="1"/>
</dbReference>
<dbReference type="PANTHER" id="PTHR22960">
    <property type="entry name" value="MOLYBDOPTERIN COFACTOR SYNTHESIS PROTEIN A"/>
    <property type="match status" value="1"/>
</dbReference>
<keyword evidence="8" id="KW-0411">Iron-sulfur</keyword>
<dbReference type="Gene3D" id="3.20.20.70">
    <property type="entry name" value="Aldolase class I"/>
    <property type="match status" value="1"/>
</dbReference>
<accession>A0A160VJB4</accession>
<dbReference type="GO" id="GO:0005525">
    <property type="term" value="F:GTP binding"/>
    <property type="evidence" value="ECO:0007669"/>
    <property type="project" value="UniProtKB-KW"/>
</dbReference>
<evidence type="ECO:0000256" key="10">
    <source>
        <dbReference type="ARBA" id="ARBA00023150"/>
    </source>
</evidence>
<dbReference type="EC" id="4.1.99.22" evidence="2"/>
<evidence type="ECO:0000256" key="12">
    <source>
        <dbReference type="ARBA" id="ARBA00048697"/>
    </source>
</evidence>
<dbReference type="InterPro" id="IPR013483">
    <property type="entry name" value="MoaA"/>
</dbReference>
<dbReference type="InterPro" id="IPR010505">
    <property type="entry name" value="MoaA_twitch"/>
</dbReference>
<dbReference type="AlphaFoldDB" id="A0A160VJB4"/>
<proteinExistence type="inferred from homology"/>
<gene>
    <name evidence="14" type="ORF">MGWOODY_Mmi1498</name>
    <name evidence="15" type="ORF">MGWOODY_Mmi1981</name>
</gene>
<dbReference type="InterPro" id="IPR040064">
    <property type="entry name" value="MoaA-like"/>
</dbReference>
<protein>
    <recommendedName>
        <fullName evidence="2">GTP 3',8-cyclase</fullName>
        <ecNumber evidence="2">4.1.99.22</ecNumber>
    </recommendedName>
</protein>
<dbReference type="PROSITE" id="PS51918">
    <property type="entry name" value="RADICAL_SAM"/>
    <property type="match status" value="1"/>
</dbReference>
<evidence type="ECO:0000256" key="2">
    <source>
        <dbReference type="ARBA" id="ARBA00012167"/>
    </source>
</evidence>
<feature type="domain" description="Radical SAM core" evidence="13">
    <location>
        <begin position="25"/>
        <end position="241"/>
    </location>
</feature>
<dbReference type="Pfam" id="PF04055">
    <property type="entry name" value="Radical_SAM"/>
    <property type="match status" value="1"/>
</dbReference>
<evidence type="ECO:0000256" key="5">
    <source>
        <dbReference type="ARBA" id="ARBA00022723"/>
    </source>
</evidence>
<keyword evidence="7" id="KW-0408">Iron</keyword>
<evidence type="ECO:0000256" key="7">
    <source>
        <dbReference type="ARBA" id="ARBA00023004"/>
    </source>
</evidence>
<dbReference type="GO" id="GO:0051539">
    <property type="term" value="F:4 iron, 4 sulfur cluster binding"/>
    <property type="evidence" value="ECO:0007669"/>
    <property type="project" value="UniProtKB-KW"/>
</dbReference>
<dbReference type="InterPro" id="IPR058240">
    <property type="entry name" value="rSAM_sf"/>
</dbReference>
<dbReference type="Pfam" id="PF06463">
    <property type="entry name" value="Mob_synth_C"/>
    <property type="match status" value="1"/>
</dbReference>
<dbReference type="EMBL" id="FAXC01000411">
    <property type="protein sequence ID" value="CUV10399.1"/>
    <property type="molecule type" value="Genomic_DNA"/>
</dbReference>
<dbReference type="CDD" id="cd21117">
    <property type="entry name" value="Twitch_MoaA"/>
    <property type="match status" value="1"/>
</dbReference>
<evidence type="ECO:0000256" key="4">
    <source>
        <dbReference type="ARBA" id="ARBA00022691"/>
    </source>
</evidence>
<evidence type="ECO:0000256" key="1">
    <source>
        <dbReference type="ARBA" id="ARBA00001966"/>
    </source>
</evidence>
<dbReference type="UniPathway" id="UPA00344"/>
<keyword evidence="9" id="KW-0342">GTP-binding</keyword>
<dbReference type="SUPFAM" id="SSF102114">
    <property type="entry name" value="Radical SAM enzymes"/>
    <property type="match status" value="1"/>
</dbReference>
<dbReference type="InterPro" id="IPR013785">
    <property type="entry name" value="Aldolase_TIM"/>
</dbReference>
<evidence type="ECO:0000256" key="8">
    <source>
        <dbReference type="ARBA" id="ARBA00023014"/>
    </source>
</evidence>
<dbReference type="EMBL" id="FAXC01000315">
    <property type="protein sequence ID" value="CUV09871.1"/>
    <property type="molecule type" value="Genomic_DNA"/>
</dbReference>
<dbReference type="InterPro" id="IPR050105">
    <property type="entry name" value="MoCo_biosynth_MoaA/MoaC"/>
</dbReference>
<dbReference type="SFLD" id="SFLDS00029">
    <property type="entry name" value="Radical_SAM"/>
    <property type="match status" value="1"/>
</dbReference>
<keyword evidence="11" id="KW-0456">Lyase</keyword>
<keyword evidence="3" id="KW-0004">4Fe-4S</keyword>
<comment type="cofactor">
    <cofactor evidence="1">
        <name>[4Fe-4S] cluster</name>
        <dbReference type="ChEBI" id="CHEBI:49883"/>
    </cofactor>
</comment>